<comment type="caution">
    <text evidence="1">The sequence shown here is derived from an EMBL/GenBank/DDBJ whole genome shotgun (WGS) entry which is preliminary data.</text>
</comment>
<dbReference type="InterPro" id="IPR011990">
    <property type="entry name" value="TPR-like_helical_dom_sf"/>
</dbReference>
<dbReference type="PROSITE" id="PS51257">
    <property type="entry name" value="PROKAR_LIPOPROTEIN"/>
    <property type="match status" value="1"/>
</dbReference>
<dbReference type="InterPro" id="IPR028082">
    <property type="entry name" value="Peripla_BP_I"/>
</dbReference>
<accession>A0A6N6N796</accession>
<name>A0A6N6N796_9BACT</name>
<dbReference type="RefSeq" id="WP_151149631.1">
    <property type="nucleotide sequence ID" value="NZ_WAIE01000001.1"/>
</dbReference>
<reference evidence="1 2" key="1">
    <citation type="journal article" date="2017" name="Int. J. Syst. Evol. Microbiol.">
        <title>Desulfovibrio senegalensis sp. nov., a mesophilic sulfate reducer isolated from marine sediment.</title>
        <authorList>
            <person name="Thioye A."/>
            <person name="Gam Z.B.A."/>
            <person name="Mbengue M."/>
            <person name="Cayol J.L."/>
            <person name="Joseph-Bartoli M."/>
            <person name="Toure-Kane C."/>
            <person name="Labat M."/>
        </authorList>
    </citation>
    <scope>NUCLEOTIDE SEQUENCE [LARGE SCALE GENOMIC DNA]</scope>
    <source>
        <strain evidence="1 2">DSM 101509</strain>
    </source>
</reference>
<organism evidence="1 2">
    <name type="scientific">Pseudodesulfovibrio senegalensis</name>
    <dbReference type="NCBI Taxonomy" id="1721087"/>
    <lineage>
        <taxon>Bacteria</taxon>
        <taxon>Pseudomonadati</taxon>
        <taxon>Thermodesulfobacteriota</taxon>
        <taxon>Desulfovibrionia</taxon>
        <taxon>Desulfovibrionales</taxon>
        <taxon>Desulfovibrionaceae</taxon>
    </lineage>
</organism>
<protein>
    <recommendedName>
        <fullName evidence="3">Leucine-binding protein domain-containing protein</fullName>
    </recommendedName>
</protein>
<dbReference type="EMBL" id="WAIE01000001">
    <property type="protein sequence ID" value="KAB1443299.1"/>
    <property type="molecule type" value="Genomic_DNA"/>
</dbReference>
<dbReference type="Proteomes" id="UP000438699">
    <property type="component" value="Unassembled WGS sequence"/>
</dbReference>
<keyword evidence="2" id="KW-1185">Reference proteome</keyword>
<evidence type="ECO:0000313" key="1">
    <source>
        <dbReference type="EMBL" id="KAB1443299.1"/>
    </source>
</evidence>
<evidence type="ECO:0008006" key="3">
    <source>
        <dbReference type="Google" id="ProtNLM"/>
    </source>
</evidence>
<dbReference type="Gene3D" id="1.25.40.10">
    <property type="entry name" value="Tetratricopeptide repeat domain"/>
    <property type="match status" value="1"/>
</dbReference>
<dbReference type="OrthoDB" id="5410879at2"/>
<proteinExistence type="predicted"/>
<sequence>MNNTRFGHTVRLSLAALTLLAAVALFGCTAGMSSWTQRAMKSADMLSTADLMVEADKAWAEKEYQAAELYYGNALDRQDLSAPLRTLAQSRLGLSAYHNGHYHQAMTSLEKWANLDINAVSRWDWQQAYLDTADALGRHKRLENHRAWALEQTGLPWQTRQNMARWYSDYYMAERNWEKALSVLDAFYAKAPDRMARVNFEHAYLAGLKEYDQGPLSALSRYVTASNRYTFPYALVSFERSLREADDKKKWGAVWRNMHGIAANASLEDRTGLIETLQELEARYGLPRIGIALALPMTGPYAKVGTRILRGAGVGQWRQSGIGDEVDIRVINTAAPGWIERLDALPSHFSLVGGPLRVQAFKDLLASDKCDSILKKRAFFTFLPGLGEKEEGRIAWRFFTSREDEVRSLVRMAVDRLGIRDFAVFYPEEKFGRAMSRTFYNEAAPLGAHIRGMQSYPPRELTSWNRHIAKLLNVPDNFSENKEAPLPIPDFGAVFIPDGWSQAQNLLPNFFFYEAEQLVFLGPGLWSRALDRAKGIEEQYYKLAICPGAWWSGSDGALALQDALTEEGLGRADFWVALGFDFVRFASRMGVLPSGWTADKVNERIAHAQTMDFSMAALSWDGEGMASQELFLFSPTRHGKTVCNVETIKARVEKATARRLRRAEIYEERQAEEKAAASAQ</sequence>
<dbReference type="AlphaFoldDB" id="A0A6N6N796"/>
<dbReference type="SUPFAM" id="SSF53822">
    <property type="entry name" value="Periplasmic binding protein-like I"/>
    <property type="match status" value="1"/>
</dbReference>
<gene>
    <name evidence="1" type="ORF">F8A88_03280</name>
</gene>
<evidence type="ECO:0000313" key="2">
    <source>
        <dbReference type="Proteomes" id="UP000438699"/>
    </source>
</evidence>
<dbReference type="Gene3D" id="3.40.50.2300">
    <property type="match status" value="1"/>
</dbReference>